<dbReference type="InterPro" id="IPR027417">
    <property type="entry name" value="P-loop_NTPase"/>
</dbReference>
<accession>A0A806J9B7</accession>
<feature type="transmembrane region" description="Helical" evidence="1">
    <location>
        <begin position="231"/>
        <end position="250"/>
    </location>
</feature>
<dbReference type="EMBL" id="CP005384">
    <property type="protein sequence ID" value="AGO16108.1"/>
    <property type="molecule type" value="Genomic_DNA"/>
</dbReference>
<dbReference type="Pfam" id="PF05707">
    <property type="entry name" value="Zot"/>
    <property type="match status" value="1"/>
</dbReference>
<name>A0A806J9B7_GLAPU</name>
<protein>
    <submittedName>
        <fullName evidence="3">Putative phage-like membrane protein</fullName>
    </submittedName>
</protein>
<evidence type="ECO:0000259" key="2">
    <source>
        <dbReference type="Pfam" id="PF05707"/>
    </source>
</evidence>
<dbReference type="AlphaFoldDB" id="A0A806J9B7"/>
<keyword evidence="1" id="KW-0812">Transmembrane</keyword>
<dbReference type="Gene3D" id="3.40.50.300">
    <property type="entry name" value="P-loop containing nucleotide triphosphate hydrolases"/>
    <property type="match status" value="1"/>
</dbReference>
<dbReference type="Proteomes" id="UP000014672">
    <property type="component" value="Chromosome"/>
</dbReference>
<keyword evidence="1" id="KW-1133">Transmembrane helix</keyword>
<sequence length="388" mass="44376">MAINAYVGTPGSGKTYEVVKSVILPAFLSGRSVVTNIEGVSQSNFIDYADRLNSKRKEKDQIDYASLGSILKVTDDDCLKPNFFPYKGATEPTIAKNGDLICIDEIWRIFDEKGKIHDNHRSFIAEHRHFVNEKGQTSDLVVINQSVANIPRFIKDRVESTFKMTKLIALGLSKRYKIDVYSGVRLFKTTHIQTIQAKYDDEIFSLYKSYDGAGVEQRIDKRVNLLKSTGFIFKMGFALFTIIAGGFYLYHQFSGKTENTDKQADENISKTEIKSAENTVKQKESVNNVTVHSNNENREFYSEQKPNKAKDKDKGLSQKWRIIGYLKKQDNNLVILSDDKVIRYEYLSNFTNEGNLLTGYIDGYRVTFYSGQTIKKEKGEEIQKWLEK</sequence>
<reference evidence="3 4" key="1">
    <citation type="journal article" date="2013" name="PLoS ONE">
        <title>Complete Genome Analysis of a Haemophilus parasuis Serovar 12 Strain from China.</title>
        <authorList>
            <person name="Li Y."/>
            <person name="Kwok A.H."/>
            <person name="Jiang J."/>
            <person name="Zou Y."/>
            <person name="Zheng F."/>
            <person name="Chen P."/>
            <person name="Hou C."/>
            <person name="Leung F.C."/>
            <person name="Jiang P."/>
        </authorList>
    </citation>
    <scope>NUCLEOTIDE SEQUENCE [LARGE SCALE GENOMIC DNA]</scope>
    <source>
        <strain evidence="3 4">ZJ0906</strain>
    </source>
</reference>
<evidence type="ECO:0000313" key="4">
    <source>
        <dbReference type="Proteomes" id="UP000014672"/>
    </source>
</evidence>
<keyword evidence="1" id="KW-0472">Membrane</keyword>
<evidence type="ECO:0000313" key="3">
    <source>
        <dbReference type="EMBL" id="AGO16108.1"/>
    </source>
</evidence>
<dbReference type="InterPro" id="IPR008900">
    <property type="entry name" value="Zot_N"/>
</dbReference>
<dbReference type="KEGG" id="hpaz:K756_04475"/>
<proteinExistence type="predicted"/>
<organism evidence="3 4">
    <name type="scientific">Glaesserella parasuis ZJ0906</name>
    <dbReference type="NCBI Taxonomy" id="1322346"/>
    <lineage>
        <taxon>Bacteria</taxon>
        <taxon>Pseudomonadati</taxon>
        <taxon>Pseudomonadota</taxon>
        <taxon>Gammaproteobacteria</taxon>
        <taxon>Pasteurellales</taxon>
        <taxon>Pasteurellaceae</taxon>
        <taxon>Glaesserella</taxon>
    </lineage>
</organism>
<evidence type="ECO:0000256" key="1">
    <source>
        <dbReference type="SAM" id="Phobius"/>
    </source>
</evidence>
<gene>
    <name evidence="3" type="ORF">K756_04475</name>
</gene>
<feature type="domain" description="Zona occludens toxin N-terminal" evidence="2">
    <location>
        <begin position="6"/>
        <end position="210"/>
    </location>
</feature>